<organism evidence="2 3">
    <name type="scientific">Shuttleworthella satelles DSM 14600</name>
    <dbReference type="NCBI Taxonomy" id="626523"/>
    <lineage>
        <taxon>Bacteria</taxon>
        <taxon>Bacillati</taxon>
        <taxon>Bacillota</taxon>
        <taxon>Clostridia</taxon>
        <taxon>Lachnospirales</taxon>
        <taxon>Lachnospiraceae</taxon>
        <taxon>Shuttleworthella</taxon>
    </lineage>
</organism>
<gene>
    <name evidence="2" type="ORF">GCWU000342_01049</name>
</gene>
<dbReference type="STRING" id="626523.GCWU000342_01049"/>
<evidence type="ECO:0000313" key="2">
    <source>
        <dbReference type="EMBL" id="EEP28241.1"/>
    </source>
</evidence>
<evidence type="ECO:0000259" key="1">
    <source>
        <dbReference type="PROSITE" id="PS50943"/>
    </source>
</evidence>
<dbReference type="Pfam" id="PF05339">
    <property type="entry name" value="DUF739"/>
    <property type="match status" value="1"/>
</dbReference>
<dbReference type="InterPro" id="IPR008003">
    <property type="entry name" value="DUF739"/>
</dbReference>
<accession>C4GAU8</accession>
<dbReference type="InterPro" id="IPR010982">
    <property type="entry name" value="Lambda_DNA-bd_dom_sf"/>
</dbReference>
<dbReference type="CDD" id="cd00093">
    <property type="entry name" value="HTH_XRE"/>
    <property type="match status" value="1"/>
</dbReference>
<dbReference type="Gene3D" id="1.10.260.40">
    <property type="entry name" value="lambda repressor-like DNA-binding domains"/>
    <property type="match status" value="1"/>
</dbReference>
<dbReference type="eggNOG" id="COG3655">
    <property type="taxonomic scope" value="Bacteria"/>
</dbReference>
<keyword evidence="3" id="KW-1185">Reference proteome</keyword>
<evidence type="ECO:0000313" key="3">
    <source>
        <dbReference type="Proteomes" id="UP000003494"/>
    </source>
</evidence>
<dbReference type="RefSeq" id="WP_006906060.1">
    <property type="nucleotide sequence ID" value="NZ_GG665866.1"/>
</dbReference>
<dbReference type="HOGENOM" id="CLU_066192_46_5_9"/>
<comment type="caution">
    <text evidence="2">The sequence shown here is derived from an EMBL/GenBank/DDBJ whole genome shotgun (WGS) entry which is preliminary data.</text>
</comment>
<feature type="domain" description="HTH cro/C1-type" evidence="1">
    <location>
        <begin position="18"/>
        <end position="62"/>
    </location>
</feature>
<protein>
    <submittedName>
        <fullName evidence="2">Toxin-antitoxin system, antitoxin component, Xre family</fullName>
    </submittedName>
</protein>
<sequence length="68" mass="7799">MGFSYNKLRGRIIEKFGTQEKFAKELGISNTTLSRKMTGEVQFTQKDIIAWCELLDVNLSDAAPYFFT</sequence>
<dbReference type="SUPFAM" id="SSF47413">
    <property type="entry name" value="lambda repressor-like DNA-binding domains"/>
    <property type="match status" value="1"/>
</dbReference>
<dbReference type="Proteomes" id="UP000003494">
    <property type="component" value="Unassembled WGS sequence"/>
</dbReference>
<dbReference type="GO" id="GO:0003677">
    <property type="term" value="F:DNA binding"/>
    <property type="evidence" value="ECO:0007669"/>
    <property type="project" value="InterPro"/>
</dbReference>
<dbReference type="PROSITE" id="PS50943">
    <property type="entry name" value="HTH_CROC1"/>
    <property type="match status" value="1"/>
</dbReference>
<dbReference type="InterPro" id="IPR001387">
    <property type="entry name" value="Cro/C1-type_HTH"/>
</dbReference>
<dbReference type="EMBL" id="ACIP02000002">
    <property type="protein sequence ID" value="EEP28241.1"/>
    <property type="molecule type" value="Genomic_DNA"/>
</dbReference>
<dbReference type="AlphaFoldDB" id="C4GAU8"/>
<reference evidence="2" key="1">
    <citation type="submission" date="2009-04" db="EMBL/GenBank/DDBJ databases">
        <authorList>
            <person name="Weinstock G."/>
            <person name="Sodergren E."/>
            <person name="Clifton S."/>
            <person name="Fulton L."/>
            <person name="Fulton B."/>
            <person name="Courtney L."/>
            <person name="Fronick C."/>
            <person name="Harrison M."/>
            <person name="Strong C."/>
            <person name="Farmer C."/>
            <person name="Delahaunty K."/>
            <person name="Markovic C."/>
            <person name="Hall O."/>
            <person name="Minx P."/>
            <person name="Tomlinson C."/>
            <person name="Mitreva M."/>
            <person name="Nelson J."/>
            <person name="Hou S."/>
            <person name="Wollam A."/>
            <person name="Pepin K.H."/>
            <person name="Johnson M."/>
            <person name="Bhonagiri V."/>
            <person name="Nash W.E."/>
            <person name="Warren W."/>
            <person name="Chinwalla A."/>
            <person name="Mardis E.R."/>
            <person name="Wilson R.K."/>
        </authorList>
    </citation>
    <scope>NUCLEOTIDE SEQUENCE [LARGE SCALE GENOMIC DNA]</scope>
    <source>
        <strain evidence="2">DSM 14600</strain>
    </source>
</reference>
<name>C4GAU8_9FIRM</name>
<proteinExistence type="predicted"/>